<dbReference type="RefSeq" id="WP_188089843.1">
    <property type="nucleotide sequence ID" value="NZ_JACVFC010000003.1"/>
</dbReference>
<sequence length="55" mass="6483">MQHERASQEISSAVGRVFAVNRIFTMNLAPPDNISVKSRWDKQYVRHRQTDSNYF</sequence>
<reference evidence="1 2" key="1">
    <citation type="submission" date="2020-09" db="EMBL/GenBank/DDBJ databases">
        <title>Genome sequences of type strains of Chitinophaga qingshengii and Chitinophaga varians.</title>
        <authorList>
            <person name="Kittiwongwattana C."/>
        </authorList>
    </citation>
    <scope>NUCLEOTIDE SEQUENCE [LARGE SCALE GENOMIC DNA]</scope>
    <source>
        <strain evidence="1 2">JCM 30026</strain>
    </source>
</reference>
<evidence type="ECO:0000313" key="1">
    <source>
        <dbReference type="EMBL" id="MBC9932702.1"/>
    </source>
</evidence>
<dbReference type="EMBL" id="JACVFC010000003">
    <property type="protein sequence ID" value="MBC9932702.1"/>
    <property type="molecule type" value="Genomic_DNA"/>
</dbReference>
<protein>
    <submittedName>
        <fullName evidence="1">Uncharacterized protein</fullName>
    </submittedName>
</protein>
<comment type="caution">
    <text evidence="1">The sequence shown here is derived from an EMBL/GenBank/DDBJ whole genome shotgun (WGS) entry which is preliminary data.</text>
</comment>
<keyword evidence="2" id="KW-1185">Reference proteome</keyword>
<gene>
    <name evidence="1" type="ORF">ICL07_20110</name>
</gene>
<accession>A0ABR7TQF9</accession>
<name>A0ABR7TQF9_9BACT</name>
<proteinExistence type="predicted"/>
<organism evidence="1 2">
    <name type="scientific">Chitinophaga qingshengii</name>
    <dbReference type="NCBI Taxonomy" id="1569794"/>
    <lineage>
        <taxon>Bacteria</taxon>
        <taxon>Pseudomonadati</taxon>
        <taxon>Bacteroidota</taxon>
        <taxon>Chitinophagia</taxon>
        <taxon>Chitinophagales</taxon>
        <taxon>Chitinophagaceae</taxon>
        <taxon>Chitinophaga</taxon>
    </lineage>
</organism>
<dbReference type="Proteomes" id="UP000659124">
    <property type="component" value="Unassembled WGS sequence"/>
</dbReference>
<evidence type="ECO:0000313" key="2">
    <source>
        <dbReference type="Proteomes" id="UP000659124"/>
    </source>
</evidence>